<feature type="transmembrane region" description="Helical" evidence="9">
    <location>
        <begin position="183"/>
        <end position="205"/>
    </location>
</feature>
<evidence type="ECO:0000256" key="7">
    <source>
        <dbReference type="ARBA" id="ARBA00023128"/>
    </source>
</evidence>
<gene>
    <name evidence="10" type="ORF">BSTOLATCC_MIC52099</name>
</gene>
<evidence type="ECO:0000256" key="5">
    <source>
        <dbReference type="ARBA" id="ARBA00022970"/>
    </source>
</evidence>
<protein>
    <recommendedName>
        <fullName evidence="12">Sidoreflexin</fullName>
    </recommendedName>
</protein>
<keyword evidence="3" id="KW-0813">Transport</keyword>
<dbReference type="PANTHER" id="PTHR11153">
    <property type="entry name" value="SIDEROFLEXIN"/>
    <property type="match status" value="1"/>
</dbReference>
<organism evidence="10 11">
    <name type="scientific">Blepharisma stoltei</name>
    <dbReference type="NCBI Taxonomy" id="1481888"/>
    <lineage>
        <taxon>Eukaryota</taxon>
        <taxon>Sar</taxon>
        <taxon>Alveolata</taxon>
        <taxon>Ciliophora</taxon>
        <taxon>Postciliodesmatophora</taxon>
        <taxon>Heterotrichea</taxon>
        <taxon>Heterotrichida</taxon>
        <taxon>Blepharismidae</taxon>
        <taxon>Blepharisma</taxon>
    </lineage>
</organism>
<feature type="transmembrane region" description="Helical" evidence="9">
    <location>
        <begin position="96"/>
        <end position="115"/>
    </location>
</feature>
<evidence type="ECO:0000313" key="10">
    <source>
        <dbReference type="EMBL" id="CAG9330682.1"/>
    </source>
</evidence>
<dbReference type="GO" id="GO:0015075">
    <property type="term" value="F:monoatomic ion transmembrane transporter activity"/>
    <property type="evidence" value="ECO:0007669"/>
    <property type="project" value="InterPro"/>
</dbReference>
<accession>A0AAU9KBW7</accession>
<evidence type="ECO:0008006" key="12">
    <source>
        <dbReference type="Google" id="ProtNLM"/>
    </source>
</evidence>
<evidence type="ECO:0000256" key="8">
    <source>
        <dbReference type="ARBA" id="ARBA00023136"/>
    </source>
</evidence>
<comment type="subcellular location">
    <subcellularLocation>
        <location evidence="1">Mitochondrion membrane</location>
        <topology evidence="1">Multi-pass membrane protein</topology>
    </subcellularLocation>
</comment>
<feature type="transmembrane region" description="Helical" evidence="9">
    <location>
        <begin position="245"/>
        <end position="262"/>
    </location>
</feature>
<proteinExistence type="inferred from homology"/>
<dbReference type="GO" id="GO:0005743">
    <property type="term" value="C:mitochondrial inner membrane"/>
    <property type="evidence" value="ECO:0007669"/>
    <property type="project" value="TreeGrafter"/>
</dbReference>
<evidence type="ECO:0000256" key="2">
    <source>
        <dbReference type="ARBA" id="ARBA00005974"/>
    </source>
</evidence>
<name>A0AAU9KBW7_9CILI</name>
<evidence type="ECO:0000313" key="11">
    <source>
        <dbReference type="Proteomes" id="UP001162131"/>
    </source>
</evidence>
<keyword evidence="8 9" id="KW-0472">Membrane</keyword>
<dbReference type="EMBL" id="CAJZBQ010000052">
    <property type="protein sequence ID" value="CAG9330682.1"/>
    <property type="molecule type" value="Genomic_DNA"/>
</dbReference>
<dbReference type="GO" id="GO:1990542">
    <property type="term" value="P:mitochondrial transmembrane transport"/>
    <property type="evidence" value="ECO:0007669"/>
    <property type="project" value="TreeGrafter"/>
</dbReference>
<feature type="transmembrane region" description="Helical" evidence="9">
    <location>
        <begin position="274"/>
        <end position="296"/>
    </location>
</feature>
<evidence type="ECO:0000256" key="3">
    <source>
        <dbReference type="ARBA" id="ARBA00022448"/>
    </source>
</evidence>
<reference evidence="10" key="1">
    <citation type="submission" date="2021-09" db="EMBL/GenBank/DDBJ databases">
        <authorList>
            <consortium name="AG Swart"/>
            <person name="Singh M."/>
            <person name="Singh A."/>
            <person name="Seah K."/>
            <person name="Emmerich C."/>
        </authorList>
    </citation>
    <scope>NUCLEOTIDE SEQUENCE</scope>
    <source>
        <strain evidence="10">ATCC30299</strain>
    </source>
</reference>
<evidence type="ECO:0000256" key="1">
    <source>
        <dbReference type="ARBA" id="ARBA00004225"/>
    </source>
</evidence>
<keyword evidence="7" id="KW-0496">Mitochondrion</keyword>
<dbReference type="GO" id="GO:0006865">
    <property type="term" value="P:amino acid transport"/>
    <property type="evidence" value="ECO:0007669"/>
    <property type="project" value="UniProtKB-KW"/>
</dbReference>
<evidence type="ECO:0000256" key="6">
    <source>
        <dbReference type="ARBA" id="ARBA00022989"/>
    </source>
</evidence>
<comment type="similarity">
    <text evidence="2">Belongs to the sideroflexin family.</text>
</comment>
<comment type="caution">
    <text evidence="10">The sequence shown here is derived from an EMBL/GenBank/DDBJ whole genome shotgun (WGS) entry which is preliminary data.</text>
</comment>
<sequence length="321" mass="36076">MDYVDQFMGCPARKFSLTETKYDQSKFYGRLKYFLSLVNPMGLLYTQAQADEAKQVLEDYKNGTLKRQYTDEELWHARWLKEAVFHPDTNEPIMKLFRLSAFGAVNIPIGIGMLLSPKTPFNIAFWQAINQTNNVGFNYCNRSINNPFTNMQLICSYLLATSSSVIIGLKFDKFITRHSGNSVLLRTLGPATAVAVAGCFNLLVIRYRELYEGISVYDENGKDLGKSKIAAKDGLSKTLAIRFGFQYPVCFVPVITALGMRKMGIYPTAGIGKVLAEVFVISLSVFGVLPCCFAAYPQMLHADKLEPEFKSNAGFWYNRGL</sequence>
<dbReference type="Proteomes" id="UP001162131">
    <property type="component" value="Unassembled WGS sequence"/>
</dbReference>
<dbReference type="PANTHER" id="PTHR11153:SF6">
    <property type="entry name" value="SIDEROFLEXIN-5"/>
    <property type="match status" value="1"/>
</dbReference>
<evidence type="ECO:0000256" key="9">
    <source>
        <dbReference type="SAM" id="Phobius"/>
    </source>
</evidence>
<dbReference type="InterPro" id="IPR004686">
    <property type="entry name" value="Mtc"/>
</dbReference>
<keyword evidence="4 9" id="KW-0812">Transmembrane</keyword>
<feature type="transmembrane region" description="Helical" evidence="9">
    <location>
        <begin position="151"/>
        <end position="171"/>
    </location>
</feature>
<dbReference type="Pfam" id="PF03820">
    <property type="entry name" value="SFXNs"/>
    <property type="match status" value="1"/>
</dbReference>
<dbReference type="AlphaFoldDB" id="A0AAU9KBW7"/>
<keyword evidence="6 9" id="KW-1133">Transmembrane helix</keyword>
<evidence type="ECO:0000256" key="4">
    <source>
        <dbReference type="ARBA" id="ARBA00022692"/>
    </source>
</evidence>
<keyword evidence="5" id="KW-0029">Amino-acid transport</keyword>
<keyword evidence="11" id="KW-1185">Reference proteome</keyword>